<keyword evidence="3" id="KW-1185">Reference proteome</keyword>
<organism evidence="2 3">
    <name type="scientific">Rhipicephalus sanguineus</name>
    <name type="common">Brown dog tick</name>
    <name type="synonym">Ixodes sanguineus</name>
    <dbReference type="NCBI Taxonomy" id="34632"/>
    <lineage>
        <taxon>Eukaryota</taxon>
        <taxon>Metazoa</taxon>
        <taxon>Ecdysozoa</taxon>
        <taxon>Arthropoda</taxon>
        <taxon>Chelicerata</taxon>
        <taxon>Arachnida</taxon>
        <taxon>Acari</taxon>
        <taxon>Parasitiformes</taxon>
        <taxon>Ixodida</taxon>
        <taxon>Ixodoidea</taxon>
        <taxon>Ixodidae</taxon>
        <taxon>Rhipicephalinae</taxon>
        <taxon>Rhipicephalus</taxon>
        <taxon>Rhipicephalus</taxon>
    </lineage>
</organism>
<dbReference type="EMBL" id="JABSTV010001254">
    <property type="protein sequence ID" value="KAH7939473.1"/>
    <property type="molecule type" value="Genomic_DNA"/>
</dbReference>
<evidence type="ECO:0000313" key="2">
    <source>
        <dbReference type="EMBL" id="KAH7939473.1"/>
    </source>
</evidence>
<evidence type="ECO:0000313" key="3">
    <source>
        <dbReference type="Proteomes" id="UP000821837"/>
    </source>
</evidence>
<sequence length="183" mass="19427">MCNITPLSNNHIAPPTGLPGWILAALSGSCPEAPVGRRYLQSFHFRVGGRSSGRWLGRRAAAGGPGQPGDVGKGAAGSLGKGLRRSVSVLGLALDPEKTFTSPYLAQQYYPAFHQPHCTTYRAPRVDLARSFWSCPKPLSVDAICSHSTSAWEAALRAGGSDDELRLVDQASLEMSARGLPEV</sequence>
<name>A0A9D4SPQ8_RHISA</name>
<dbReference type="VEuPathDB" id="VectorBase:RSAN_046906"/>
<feature type="region of interest" description="Disordered" evidence="1">
    <location>
        <begin position="56"/>
        <end position="77"/>
    </location>
</feature>
<reference evidence="2" key="1">
    <citation type="journal article" date="2020" name="Cell">
        <title>Large-Scale Comparative Analyses of Tick Genomes Elucidate Their Genetic Diversity and Vector Capacities.</title>
        <authorList>
            <consortium name="Tick Genome and Microbiome Consortium (TIGMIC)"/>
            <person name="Jia N."/>
            <person name="Wang J."/>
            <person name="Shi W."/>
            <person name="Du L."/>
            <person name="Sun Y."/>
            <person name="Zhan W."/>
            <person name="Jiang J.F."/>
            <person name="Wang Q."/>
            <person name="Zhang B."/>
            <person name="Ji P."/>
            <person name="Bell-Sakyi L."/>
            <person name="Cui X.M."/>
            <person name="Yuan T.T."/>
            <person name="Jiang B.G."/>
            <person name="Yang W.F."/>
            <person name="Lam T.T."/>
            <person name="Chang Q.C."/>
            <person name="Ding S.J."/>
            <person name="Wang X.J."/>
            <person name="Zhu J.G."/>
            <person name="Ruan X.D."/>
            <person name="Zhao L."/>
            <person name="Wei J.T."/>
            <person name="Ye R.Z."/>
            <person name="Que T.C."/>
            <person name="Du C.H."/>
            <person name="Zhou Y.H."/>
            <person name="Cheng J.X."/>
            <person name="Dai P.F."/>
            <person name="Guo W.B."/>
            <person name="Han X.H."/>
            <person name="Huang E.J."/>
            <person name="Li L.F."/>
            <person name="Wei W."/>
            <person name="Gao Y.C."/>
            <person name="Liu J.Z."/>
            <person name="Shao H.Z."/>
            <person name="Wang X."/>
            <person name="Wang C.C."/>
            <person name="Yang T.C."/>
            <person name="Huo Q.B."/>
            <person name="Li W."/>
            <person name="Chen H.Y."/>
            <person name="Chen S.E."/>
            <person name="Zhou L.G."/>
            <person name="Ni X.B."/>
            <person name="Tian J.H."/>
            <person name="Sheng Y."/>
            <person name="Liu T."/>
            <person name="Pan Y.S."/>
            <person name="Xia L.Y."/>
            <person name="Li J."/>
            <person name="Zhao F."/>
            <person name="Cao W.C."/>
        </authorList>
    </citation>
    <scope>NUCLEOTIDE SEQUENCE</scope>
    <source>
        <strain evidence="2">Rsan-2018</strain>
    </source>
</reference>
<feature type="compositionally biased region" description="Gly residues" evidence="1">
    <location>
        <begin position="63"/>
        <end position="77"/>
    </location>
</feature>
<comment type="caution">
    <text evidence="2">The sequence shown here is derived from an EMBL/GenBank/DDBJ whole genome shotgun (WGS) entry which is preliminary data.</text>
</comment>
<accession>A0A9D4SPQ8</accession>
<dbReference type="AlphaFoldDB" id="A0A9D4SPQ8"/>
<reference evidence="2" key="2">
    <citation type="submission" date="2021-09" db="EMBL/GenBank/DDBJ databases">
        <authorList>
            <person name="Jia N."/>
            <person name="Wang J."/>
            <person name="Shi W."/>
            <person name="Du L."/>
            <person name="Sun Y."/>
            <person name="Zhan W."/>
            <person name="Jiang J."/>
            <person name="Wang Q."/>
            <person name="Zhang B."/>
            <person name="Ji P."/>
            <person name="Sakyi L.B."/>
            <person name="Cui X."/>
            <person name="Yuan T."/>
            <person name="Jiang B."/>
            <person name="Yang W."/>
            <person name="Lam T.T.-Y."/>
            <person name="Chang Q."/>
            <person name="Ding S."/>
            <person name="Wang X."/>
            <person name="Zhu J."/>
            <person name="Ruan X."/>
            <person name="Zhao L."/>
            <person name="Wei J."/>
            <person name="Que T."/>
            <person name="Du C."/>
            <person name="Cheng J."/>
            <person name="Dai P."/>
            <person name="Han X."/>
            <person name="Huang E."/>
            <person name="Gao Y."/>
            <person name="Liu J."/>
            <person name="Shao H."/>
            <person name="Ye R."/>
            <person name="Li L."/>
            <person name="Wei W."/>
            <person name="Wang X."/>
            <person name="Wang C."/>
            <person name="Huo Q."/>
            <person name="Li W."/>
            <person name="Guo W."/>
            <person name="Chen H."/>
            <person name="Chen S."/>
            <person name="Zhou L."/>
            <person name="Zhou L."/>
            <person name="Ni X."/>
            <person name="Tian J."/>
            <person name="Zhou Y."/>
            <person name="Sheng Y."/>
            <person name="Liu T."/>
            <person name="Pan Y."/>
            <person name="Xia L."/>
            <person name="Li J."/>
            <person name="Zhao F."/>
            <person name="Cao W."/>
        </authorList>
    </citation>
    <scope>NUCLEOTIDE SEQUENCE</scope>
    <source>
        <strain evidence="2">Rsan-2018</strain>
        <tissue evidence="2">Larvae</tissue>
    </source>
</reference>
<protein>
    <submittedName>
        <fullName evidence="2">Uncharacterized protein</fullName>
    </submittedName>
</protein>
<gene>
    <name evidence="2" type="ORF">HPB52_012779</name>
</gene>
<evidence type="ECO:0000256" key="1">
    <source>
        <dbReference type="SAM" id="MobiDB-lite"/>
    </source>
</evidence>
<proteinExistence type="predicted"/>
<dbReference type="Proteomes" id="UP000821837">
    <property type="component" value="Chromosome 8"/>
</dbReference>